<dbReference type="RefSeq" id="WP_331459802.1">
    <property type="nucleotide sequence ID" value="NZ_CP097463.1"/>
</dbReference>
<dbReference type="InterPro" id="IPR013096">
    <property type="entry name" value="Cupin_2"/>
</dbReference>
<dbReference type="PANTHER" id="PTHR46797">
    <property type="entry name" value="HTH-TYPE TRANSCRIPTIONAL REGULATOR"/>
    <property type="match status" value="1"/>
</dbReference>
<organism evidence="3 4">
    <name type="scientific">Jatrophihabitans cynanchi</name>
    <dbReference type="NCBI Taxonomy" id="2944128"/>
    <lineage>
        <taxon>Bacteria</taxon>
        <taxon>Bacillati</taxon>
        <taxon>Actinomycetota</taxon>
        <taxon>Actinomycetes</taxon>
        <taxon>Jatrophihabitantales</taxon>
        <taxon>Jatrophihabitantaceae</taxon>
        <taxon>Jatrophihabitans</taxon>
    </lineage>
</organism>
<dbReference type="Proteomes" id="UP001164693">
    <property type="component" value="Chromosome"/>
</dbReference>
<dbReference type="Pfam" id="PF07883">
    <property type="entry name" value="Cupin_2"/>
    <property type="match status" value="1"/>
</dbReference>
<sequence length="135" mass="14597">MRRIAEALEIQVSDLFDTGATADSHLVRRADHPRIAFGDGATKTLLTAQRNLQNIEVLQANLVVGGSTGVNAYAHGDSEELLVVLSGQVKVEIGDEVHHLHHGDTLSYSSAQPHRLINAGDQPSELIWIVSPPSY</sequence>
<evidence type="ECO:0000256" key="1">
    <source>
        <dbReference type="ARBA" id="ARBA00023125"/>
    </source>
</evidence>
<proteinExistence type="predicted"/>
<evidence type="ECO:0000313" key="4">
    <source>
        <dbReference type="Proteomes" id="UP001164693"/>
    </source>
</evidence>
<feature type="domain" description="Cupin type-2" evidence="2">
    <location>
        <begin position="65"/>
        <end position="130"/>
    </location>
</feature>
<reference evidence="3" key="1">
    <citation type="submission" date="2022-05" db="EMBL/GenBank/DDBJ databases">
        <title>Jatrophihabitans sp. SB3-54 whole genome sequence.</title>
        <authorList>
            <person name="Suh M.K."/>
            <person name="Eom M.K."/>
            <person name="Kim J.S."/>
            <person name="Kim H.S."/>
            <person name="Do H.E."/>
            <person name="Shin Y.K."/>
            <person name="Lee J.-S."/>
        </authorList>
    </citation>
    <scope>NUCLEOTIDE SEQUENCE</scope>
    <source>
        <strain evidence="3">SB3-54</strain>
    </source>
</reference>
<dbReference type="InterPro" id="IPR011051">
    <property type="entry name" value="RmlC_Cupin_sf"/>
</dbReference>
<protein>
    <submittedName>
        <fullName evidence="3">Cupin domain-containing protein</fullName>
    </submittedName>
</protein>
<dbReference type="InterPro" id="IPR014710">
    <property type="entry name" value="RmlC-like_jellyroll"/>
</dbReference>
<name>A0ABY7K2A5_9ACTN</name>
<dbReference type="InterPro" id="IPR050807">
    <property type="entry name" value="TransReg_Diox_bact_type"/>
</dbReference>
<dbReference type="SUPFAM" id="SSF51182">
    <property type="entry name" value="RmlC-like cupins"/>
    <property type="match status" value="1"/>
</dbReference>
<gene>
    <name evidence="3" type="ORF">M6B22_09515</name>
</gene>
<dbReference type="PANTHER" id="PTHR46797:SF1">
    <property type="entry name" value="METHYLPHOSPHONATE SYNTHASE"/>
    <property type="match status" value="1"/>
</dbReference>
<dbReference type="CDD" id="cd02209">
    <property type="entry name" value="cupin_XRE_C"/>
    <property type="match status" value="1"/>
</dbReference>
<evidence type="ECO:0000259" key="2">
    <source>
        <dbReference type="Pfam" id="PF07883"/>
    </source>
</evidence>
<evidence type="ECO:0000313" key="3">
    <source>
        <dbReference type="EMBL" id="WAX58976.1"/>
    </source>
</evidence>
<accession>A0ABY7K2A5</accession>
<dbReference type="Gene3D" id="2.60.120.10">
    <property type="entry name" value="Jelly Rolls"/>
    <property type="match status" value="1"/>
</dbReference>
<keyword evidence="1" id="KW-0238">DNA-binding</keyword>
<dbReference type="EMBL" id="CP097463">
    <property type="protein sequence ID" value="WAX58976.1"/>
    <property type="molecule type" value="Genomic_DNA"/>
</dbReference>
<keyword evidence="4" id="KW-1185">Reference proteome</keyword>